<keyword evidence="3 9" id="KW-0812">Transmembrane</keyword>
<dbReference type="InterPro" id="IPR000727">
    <property type="entry name" value="T_SNARE_dom"/>
</dbReference>
<evidence type="ECO:0000256" key="4">
    <source>
        <dbReference type="ARBA" id="ARBA00022927"/>
    </source>
</evidence>
<evidence type="ECO:0000313" key="12">
    <source>
        <dbReference type="Proteomes" id="UP000276133"/>
    </source>
</evidence>
<dbReference type="GO" id="GO:0000139">
    <property type="term" value="C:Golgi membrane"/>
    <property type="evidence" value="ECO:0007669"/>
    <property type="project" value="UniProtKB-SubCell"/>
</dbReference>
<protein>
    <submittedName>
        <fullName evidence="11">BET1</fullName>
    </submittedName>
</protein>
<dbReference type="PROSITE" id="PS50192">
    <property type="entry name" value="T_SNARE"/>
    <property type="match status" value="1"/>
</dbReference>
<evidence type="ECO:0000256" key="7">
    <source>
        <dbReference type="ARBA" id="ARBA00023136"/>
    </source>
</evidence>
<evidence type="ECO:0000256" key="3">
    <source>
        <dbReference type="ARBA" id="ARBA00022692"/>
    </source>
</evidence>
<comment type="caution">
    <text evidence="11">The sequence shown here is derived from an EMBL/GenBank/DDBJ whole genome shotgun (WGS) entry which is preliminary data.</text>
</comment>
<keyword evidence="4" id="KW-0653">Protein transport</keyword>
<dbReference type="AlphaFoldDB" id="A0A3M7QA19"/>
<evidence type="ECO:0000259" key="10">
    <source>
        <dbReference type="PROSITE" id="PS50192"/>
    </source>
</evidence>
<keyword evidence="12" id="KW-1185">Reference proteome</keyword>
<proteinExistence type="predicted"/>
<feature type="transmembrane region" description="Helical" evidence="9">
    <location>
        <begin position="71"/>
        <end position="90"/>
    </location>
</feature>
<organism evidence="11 12">
    <name type="scientific">Brachionus plicatilis</name>
    <name type="common">Marine rotifer</name>
    <name type="synonym">Brachionus muelleri</name>
    <dbReference type="NCBI Taxonomy" id="10195"/>
    <lineage>
        <taxon>Eukaryota</taxon>
        <taxon>Metazoa</taxon>
        <taxon>Spiralia</taxon>
        <taxon>Gnathifera</taxon>
        <taxon>Rotifera</taxon>
        <taxon>Eurotatoria</taxon>
        <taxon>Monogononta</taxon>
        <taxon>Pseudotrocha</taxon>
        <taxon>Ploima</taxon>
        <taxon>Brachionidae</taxon>
        <taxon>Brachionus</taxon>
    </lineage>
</organism>
<dbReference type="STRING" id="10195.A0A3M7QA19"/>
<dbReference type="GO" id="GO:0015031">
    <property type="term" value="P:protein transport"/>
    <property type="evidence" value="ECO:0007669"/>
    <property type="project" value="UniProtKB-KW"/>
</dbReference>
<evidence type="ECO:0000256" key="8">
    <source>
        <dbReference type="ARBA" id="ARBA00046280"/>
    </source>
</evidence>
<accession>A0A3M7QA19</accession>
<dbReference type="OrthoDB" id="261831at2759"/>
<evidence type="ECO:0000313" key="11">
    <source>
        <dbReference type="EMBL" id="RNA08250.1"/>
    </source>
</evidence>
<dbReference type="CDD" id="cd15853">
    <property type="entry name" value="SNARE_Bet1"/>
    <property type="match status" value="1"/>
</dbReference>
<dbReference type="SUPFAM" id="SSF58038">
    <property type="entry name" value="SNARE fusion complex"/>
    <property type="match status" value="1"/>
</dbReference>
<evidence type="ECO:0000256" key="1">
    <source>
        <dbReference type="ARBA" id="ARBA00004394"/>
    </source>
</evidence>
<evidence type="ECO:0000256" key="2">
    <source>
        <dbReference type="ARBA" id="ARBA00022448"/>
    </source>
</evidence>
<gene>
    <name evidence="11" type="ORF">BpHYR1_030094</name>
</gene>
<keyword evidence="7 9" id="KW-0472">Membrane</keyword>
<sequence length="95" mass="10818">MDLENQRRTEELGAKVNRLKHLTLDMDKELKNQNNFLGSMGFDFESTSSLLKGGAGRITGMINSGKSNRKIMFYTIIVIVLSFMILYKILMKVRG</sequence>
<dbReference type="Gene3D" id="1.20.5.110">
    <property type="match status" value="1"/>
</dbReference>
<evidence type="ECO:0000256" key="5">
    <source>
        <dbReference type="ARBA" id="ARBA00022989"/>
    </source>
</evidence>
<dbReference type="Proteomes" id="UP000276133">
    <property type="component" value="Unassembled WGS sequence"/>
</dbReference>
<comment type="subcellular location">
    <subcellularLocation>
        <location evidence="8">Endomembrane system</location>
        <topology evidence="8">Single-pass type IV membrane protein</topology>
    </subcellularLocation>
    <subcellularLocation>
        <location evidence="1">Golgi apparatus membrane</location>
    </subcellularLocation>
</comment>
<evidence type="ECO:0000256" key="9">
    <source>
        <dbReference type="SAM" id="Phobius"/>
    </source>
</evidence>
<keyword evidence="2" id="KW-0813">Transport</keyword>
<evidence type="ECO:0000256" key="6">
    <source>
        <dbReference type="ARBA" id="ARBA00023034"/>
    </source>
</evidence>
<reference evidence="11 12" key="1">
    <citation type="journal article" date="2018" name="Sci. Rep.">
        <title>Genomic signatures of local adaptation to the degree of environmental predictability in rotifers.</title>
        <authorList>
            <person name="Franch-Gras L."/>
            <person name="Hahn C."/>
            <person name="Garcia-Roger E.M."/>
            <person name="Carmona M.J."/>
            <person name="Serra M."/>
            <person name="Gomez A."/>
        </authorList>
    </citation>
    <scope>NUCLEOTIDE SEQUENCE [LARGE SCALE GENOMIC DNA]</scope>
    <source>
        <strain evidence="11">HYR1</strain>
    </source>
</reference>
<keyword evidence="5 9" id="KW-1133">Transmembrane helix</keyword>
<dbReference type="EMBL" id="REGN01006804">
    <property type="protein sequence ID" value="RNA08250.1"/>
    <property type="molecule type" value="Genomic_DNA"/>
</dbReference>
<name>A0A3M7QA19_BRAPC</name>
<dbReference type="InterPro" id="IPR039899">
    <property type="entry name" value="BET1_SNARE"/>
</dbReference>
<dbReference type="PANTHER" id="PTHR12791">
    <property type="entry name" value="GOLGI SNARE BET1-RELATED"/>
    <property type="match status" value="1"/>
</dbReference>
<keyword evidence="6" id="KW-0333">Golgi apparatus</keyword>
<feature type="domain" description="T-SNARE coiled-coil homology" evidence="10">
    <location>
        <begin position="1"/>
        <end position="61"/>
    </location>
</feature>